<sequence length="341" mass="37727">MKNVTKCDTWCELQNPVNHRVFERKLRPKPSGRGHVCLGVTNRRPPILSRISDGSWSPVCYRTRLAKIRAKDARSVLTCGGEFNSRQIVGHFGPIALDDPKSSTRPQSGEASSATDRAQVPWKGAPGRVRAPSCPDLVAPRGAVYEWGCLRMQPQSGGKFRPRLNMDERPIANKYCEVGRGGCFVEPSHGIESSKWAIFGKQNWRCGMNRKPGYGAQLRANLEPTKGVGRLRQQDGGHGSQNTLRSVRPIPGHRGKSQALMSKRARRSLKNLGREPGRSSCRCRSWCLPTLETAQPEVGSSGWKSTARRVVSGAFPAALENPEDRVPLTPGRTHNRIRSPR</sequence>
<evidence type="ECO:0000313" key="3">
    <source>
        <dbReference type="Proteomes" id="UP000032141"/>
    </source>
</evidence>
<feature type="compositionally biased region" description="Polar residues" evidence="1">
    <location>
        <begin position="103"/>
        <end position="116"/>
    </location>
</feature>
<proteinExistence type="predicted"/>
<dbReference type="Proteomes" id="UP000032141">
    <property type="component" value="Unassembled WGS sequence"/>
</dbReference>
<evidence type="ECO:0000256" key="1">
    <source>
        <dbReference type="SAM" id="MobiDB-lite"/>
    </source>
</evidence>
<dbReference type="PANTHER" id="PTHR33220:SF5">
    <property type="entry name" value="RRNA INTRON-ENCODED HOMING ENDONUCLEASE"/>
    <property type="match status" value="1"/>
</dbReference>
<dbReference type="PANTHER" id="PTHR33220">
    <property type="entry name" value="BNAA09G04420D PROTEIN"/>
    <property type="match status" value="1"/>
</dbReference>
<feature type="region of interest" description="Disordered" evidence="1">
    <location>
        <begin position="321"/>
        <end position="341"/>
    </location>
</feature>
<reference evidence="2" key="1">
    <citation type="journal article" date="2014" name="Genome Biol.">
        <title>Transcriptome and methylome profiling reveals relics of genome dominance in the mesopolyploid Brassica oleracea.</title>
        <authorList>
            <person name="Parkin I.A."/>
            <person name="Koh C."/>
            <person name="Tang H."/>
            <person name="Robinson S.J."/>
            <person name="Kagale S."/>
            <person name="Clarke W.E."/>
            <person name="Town C.D."/>
            <person name="Nixon J."/>
            <person name="Krishnakumar V."/>
            <person name="Bidwell S.L."/>
            <person name="Denoeud F."/>
            <person name="Belcram H."/>
            <person name="Links M.G."/>
            <person name="Just J."/>
            <person name="Clarke C."/>
            <person name="Bender T."/>
            <person name="Huebert T."/>
            <person name="Mason A.S."/>
            <person name="Pires J.C."/>
            <person name="Barker G."/>
            <person name="Moore J."/>
            <person name="Walley P.G."/>
            <person name="Manoli S."/>
            <person name="Batley J."/>
            <person name="Edwards D."/>
            <person name="Nelson M.N."/>
            <person name="Wang X."/>
            <person name="Paterson A.H."/>
            <person name="King G."/>
            <person name="Bancroft I."/>
            <person name="Chalhoub B."/>
            <person name="Sharpe A.G."/>
        </authorList>
    </citation>
    <scope>NUCLEOTIDE SEQUENCE [LARGE SCALE GENOMIC DNA]</scope>
    <source>
        <strain evidence="2">cv. TO1000</strain>
    </source>
</reference>
<reference evidence="2" key="2">
    <citation type="submission" date="2015-06" db="UniProtKB">
        <authorList>
            <consortium name="EnsemblPlants"/>
        </authorList>
    </citation>
    <scope>IDENTIFICATION</scope>
</reference>
<dbReference type="AlphaFoldDB" id="A0A0D2ZQ61"/>
<keyword evidence="3" id="KW-1185">Reference proteome</keyword>
<dbReference type="STRING" id="109376.A0A0D2ZQ61"/>
<dbReference type="HOGENOM" id="CLU_069237_0_0_1"/>
<feature type="region of interest" description="Disordered" evidence="1">
    <location>
        <begin position="231"/>
        <end position="263"/>
    </location>
</feature>
<accession>A0A0D2ZQ61</accession>
<feature type="region of interest" description="Disordered" evidence="1">
    <location>
        <begin position="95"/>
        <end position="118"/>
    </location>
</feature>
<dbReference type="EnsemblPlants" id="Bo00616s060.1">
    <property type="protein sequence ID" value="Bo00616s060.1"/>
    <property type="gene ID" value="Bo00616s060"/>
</dbReference>
<organism evidence="2 3">
    <name type="scientific">Brassica oleracea var. oleracea</name>
    <dbReference type="NCBI Taxonomy" id="109376"/>
    <lineage>
        <taxon>Eukaryota</taxon>
        <taxon>Viridiplantae</taxon>
        <taxon>Streptophyta</taxon>
        <taxon>Embryophyta</taxon>
        <taxon>Tracheophyta</taxon>
        <taxon>Spermatophyta</taxon>
        <taxon>Magnoliopsida</taxon>
        <taxon>eudicotyledons</taxon>
        <taxon>Gunneridae</taxon>
        <taxon>Pentapetalae</taxon>
        <taxon>rosids</taxon>
        <taxon>malvids</taxon>
        <taxon>Brassicales</taxon>
        <taxon>Brassicaceae</taxon>
        <taxon>Brassiceae</taxon>
        <taxon>Brassica</taxon>
    </lineage>
</organism>
<protein>
    <submittedName>
        <fullName evidence="2">Uncharacterized protein</fullName>
    </submittedName>
</protein>
<name>A0A0D2ZQ61_BRAOL</name>
<dbReference type="eggNOG" id="ENOG502S2UC">
    <property type="taxonomic scope" value="Eukaryota"/>
</dbReference>
<evidence type="ECO:0000313" key="2">
    <source>
        <dbReference type="EnsemblPlants" id="Bo00616s060.1"/>
    </source>
</evidence>
<dbReference type="Gramene" id="Bo00616s060.1">
    <property type="protein sequence ID" value="Bo00616s060.1"/>
    <property type="gene ID" value="Bo00616s060"/>
</dbReference>